<dbReference type="PANTHER" id="PTHR43539">
    <property type="entry name" value="FLAVIN-BINDING MONOOXYGENASE-LIKE PROTEIN (AFU_ORTHOLOGUE AFUA_4G09220)"/>
    <property type="match status" value="1"/>
</dbReference>
<dbReference type="Pfam" id="PF00743">
    <property type="entry name" value="FMO-like"/>
    <property type="match status" value="1"/>
</dbReference>
<dbReference type="SUPFAM" id="SSF54427">
    <property type="entry name" value="NTF2-like"/>
    <property type="match status" value="1"/>
</dbReference>
<organism evidence="4 5">
    <name type="scientific">Marasmius crinis-equi</name>
    <dbReference type="NCBI Taxonomy" id="585013"/>
    <lineage>
        <taxon>Eukaryota</taxon>
        <taxon>Fungi</taxon>
        <taxon>Dikarya</taxon>
        <taxon>Basidiomycota</taxon>
        <taxon>Agaricomycotina</taxon>
        <taxon>Agaricomycetes</taxon>
        <taxon>Agaricomycetidae</taxon>
        <taxon>Agaricales</taxon>
        <taxon>Marasmiineae</taxon>
        <taxon>Marasmiaceae</taxon>
        <taxon>Marasmius</taxon>
    </lineage>
</organism>
<evidence type="ECO:0000256" key="3">
    <source>
        <dbReference type="ARBA" id="ARBA00023002"/>
    </source>
</evidence>
<evidence type="ECO:0000256" key="1">
    <source>
        <dbReference type="ARBA" id="ARBA00022630"/>
    </source>
</evidence>
<dbReference type="Gene3D" id="3.50.50.60">
    <property type="entry name" value="FAD/NAD(P)-binding domain"/>
    <property type="match status" value="1"/>
</dbReference>
<dbReference type="Gene3D" id="3.10.450.50">
    <property type="match status" value="1"/>
</dbReference>
<accession>A0ABR3FZY7</accession>
<proteinExistence type="predicted"/>
<dbReference type="InterPro" id="IPR020946">
    <property type="entry name" value="Flavin_mOase-like"/>
</dbReference>
<comment type="caution">
    <text evidence="4">The sequence shown here is derived from an EMBL/GenBank/DDBJ whole genome shotgun (WGS) entry which is preliminary data.</text>
</comment>
<gene>
    <name evidence="4" type="ORF">V5O48_000983</name>
</gene>
<dbReference type="InterPro" id="IPR050982">
    <property type="entry name" value="Auxin_biosynth/cation_transpt"/>
</dbReference>
<dbReference type="PANTHER" id="PTHR43539:SF68">
    <property type="entry name" value="FLAVIN-BINDING MONOOXYGENASE-LIKE PROTEIN (AFU_ORTHOLOGUE AFUA_4G09220)"/>
    <property type="match status" value="1"/>
</dbReference>
<keyword evidence="3" id="KW-0560">Oxidoreductase</keyword>
<evidence type="ECO:0000313" key="4">
    <source>
        <dbReference type="EMBL" id="KAL0581089.1"/>
    </source>
</evidence>
<dbReference type="InterPro" id="IPR032710">
    <property type="entry name" value="NTF2-like_dom_sf"/>
</dbReference>
<reference evidence="4 5" key="1">
    <citation type="submission" date="2024-02" db="EMBL/GenBank/DDBJ databases">
        <title>A draft genome for the cacao thread blight pathogen Marasmius crinis-equi.</title>
        <authorList>
            <person name="Cohen S.P."/>
            <person name="Baruah I.K."/>
            <person name="Amoako-Attah I."/>
            <person name="Bukari Y."/>
            <person name="Meinhardt L.W."/>
            <person name="Bailey B.A."/>
        </authorList>
    </citation>
    <scope>NUCLEOTIDE SEQUENCE [LARGE SCALE GENOMIC DNA]</scope>
    <source>
        <strain evidence="4 5">GH-76</strain>
    </source>
</reference>
<evidence type="ECO:0000313" key="5">
    <source>
        <dbReference type="Proteomes" id="UP001465976"/>
    </source>
</evidence>
<protein>
    <recommendedName>
        <fullName evidence="6">FAD/NAD(P)-binding domain-containing protein</fullName>
    </recommendedName>
</protein>
<evidence type="ECO:0008006" key="6">
    <source>
        <dbReference type="Google" id="ProtNLM"/>
    </source>
</evidence>
<keyword evidence="2" id="KW-0274">FAD</keyword>
<dbReference type="InterPro" id="IPR036188">
    <property type="entry name" value="FAD/NAD-bd_sf"/>
</dbReference>
<keyword evidence="5" id="KW-1185">Reference proteome</keyword>
<dbReference type="Proteomes" id="UP001465976">
    <property type="component" value="Unassembled WGS sequence"/>
</dbReference>
<keyword evidence="1" id="KW-0285">Flavoprotein</keyword>
<dbReference type="PRINTS" id="PR00411">
    <property type="entry name" value="PNDRDTASEI"/>
</dbReference>
<name>A0ABR3FZY7_9AGAR</name>
<dbReference type="EMBL" id="JBAHYK010000017">
    <property type="protein sequence ID" value="KAL0581089.1"/>
    <property type="molecule type" value="Genomic_DNA"/>
</dbReference>
<evidence type="ECO:0000256" key="2">
    <source>
        <dbReference type="ARBA" id="ARBA00022827"/>
    </source>
</evidence>
<dbReference type="SUPFAM" id="SSF51905">
    <property type="entry name" value="FAD/NAD(P)-binding domain"/>
    <property type="match status" value="1"/>
</dbReference>
<sequence length="719" mass="79932">MSISPLDAVVVNWLDDFGAHLASGNVDGVVSCFRDDGWLRDILIFTWDSRSLRGAAKITAYLRDSLKPNAFSNFRVDDRPFLAPEKGTFTPHLSGVASGFTFDTPSAHGRGHVRLVEGESGEWKALTVFMCMEDLKGHEERGYENGMWGAHTLAWGDVKSERAKTVEKDPYVLIVGGGQTGLMVAARFRQMQIPTLLIEKHARIGDNWRERYPTLSLHTIKNHHAMLYQPFPENWPLYTPRDKLANWLEQYAESQDLLYWTNSTPLPTPTYDFVTKKWTVDIKRNGEIVTVHPAHIVLATGTLGAPRVPSVISTGNHGFSGTVLHAINYQGGKNFAGKRVVVIGAGNTAADICQDLSFNGAEVTMVQRSTTCVISVQNTSANQWRVWPKEVPTNLADFKFASMPLLLLKEVLAEIAPTGWQATDKEMIEGLRKRGLDVNLGPDGTGNLFLALGRLAGYWQDVGCAQLIIDGKVRVKQGVEVERMVEEKIIFTDGSITPADAVIFATGYENMRDVMKELFGPETINMTGEVAGLDDEGEHRGSYRPTGHPGLWYAAGDFFAARFSSKPLPTSTFKLTLMPVALNGAQLVVEREGTVYYLHSSESDYPHHHAQIVRALGGKVYEALIGVLGQKPNRPIALKVATGREEVRYLCHEAEIYRTALRDLQGKVVPRYYGLYKTTADERAVMVLELCANTDEMMKMEQMPLVEYTWVLFVPLVIP</sequence>